<dbReference type="Gene3D" id="2.130.10.10">
    <property type="entry name" value="YVTN repeat-like/Quinoprotein amine dehydrogenase"/>
    <property type="match status" value="2"/>
</dbReference>
<dbReference type="CDD" id="cd15482">
    <property type="entry name" value="Sialidase_non-viral"/>
    <property type="match status" value="2"/>
</dbReference>
<name>A0A5R8KDJ0_9BACT</name>
<evidence type="ECO:0000256" key="1">
    <source>
        <dbReference type="SAM" id="SignalP"/>
    </source>
</evidence>
<keyword evidence="4" id="KW-1185">Reference proteome</keyword>
<dbReference type="Proteomes" id="UP000306196">
    <property type="component" value="Unassembled WGS sequence"/>
</dbReference>
<dbReference type="OrthoDB" id="41724at2"/>
<dbReference type="RefSeq" id="WP_138086429.1">
    <property type="nucleotide sequence ID" value="NZ_VAUV01000008.1"/>
</dbReference>
<gene>
    <name evidence="3" type="ORF">FEM03_11605</name>
</gene>
<dbReference type="InterPro" id="IPR058667">
    <property type="entry name" value="DUF6242_C"/>
</dbReference>
<comment type="caution">
    <text evidence="3">The sequence shown here is derived from an EMBL/GenBank/DDBJ whole genome shotgun (WGS) entry which is preliminary data.</text>
</comment>
<feature type="domain" description="DUF6242" evidence="2">
    <location>
        <begin position="240"/>
        <end position="354"/>
    </location>
</feature>
<dbReference type="EMBL" id="VAUV01000008">
    <property type="protein sequence ID" value="TLD70373.1"/>
    <property type="molecule type" value="Genomic_DNA"/>
</dbReference>
<organism evidence="3 4">
    <name type="scientific">Phragmitibacter flavus</name>
    <dbReference type="NCBI Taxonomy" id="2576071"/>
    <lineage>
        <taxon>Bacteria</taxon>
        <taxon>Pseudomonadati</taxon>
        <taxon>Verrucomicrobiota</taxon>
        <taxon>Verrucomicrobiia</taxon>
        <taxon>Verrucomicrobiales</taxon>
        <taxon>Verrucomicrobiaceae</taxon>
        <taxon>Phragmitibacter</taxon>
    </lineage>
</organism>
<dbReference type="SUPFAM" id="SSF110296">
    <property type="entry name" value="Oligoxyloglucan reducing end-specific cellobiohydrolase"/>
    <property type="match status" value="1"/>
</dbReference>
<accession>A0A5R8KDJ0</accession>
<dbReference type="AlphaFoldDB" id="A0A5R8KDJ0"/>
<proteinExistence type="predicted"/>
<keyword evidence="1" id="KW-0732">Signal</keyword>
<evidence type="ECO:0000313" key="3">
    <source>
        <dbReference type="EMBL" id="TLD70373.1"/>
    </source>
</evidence>
<feature type="signal peptide" evidence="1">
    <location>
        <begin position="1"/>
        <end position="21"/>
    </location>
</feature>
<protein>
    <submittedName>
        <fullName evidence="3">Exo-alpha-sialidase</fullName>
    </submittedName>
</protein>
<evidence type="ECO:0000313" key="4">
    <source>
        <dbReference type="Proteomes" id="UP000306196"/>
    </source>
</evidence>
<evidence type="ECO:0000259" key="2">
    <source>
        <dbReference type="Pfam" id="PF25852"/>
    </source>
</evidence>
<dbReference type="InterPro" id="IPR015943">
    <property type="entry name" value="WD40/YVTN_repeat-like_dom_sf"/>
</dbReference>
<feature type="chain" id="PRO_5024288465" evidence="1">
    <location>
        <begin position="22"/>
        <end position="378"/>
    </location>
</feature>
<reference evidence="3 4" key="1">
    <citation type="submission" date="2019-05" db="EMBL/GenBank/DDBJ databases">
        <title>Verrucobacter flavum gen. nov., sp. nov. a new member of the family Verrucomicrobiaceae.</title>
        <authorList>
            <person name="Szuroczki S."/>
            <person name="Abbaszade G."/>
            <person name="Szabo A."/>
            <person name="Felfoldi T."/>
            <person name="Schumann P."/>
            <person name="Boka K."/>
            <person name="Keki Z."/>
            <person name="Toumi M."/>
            <person name="Toth E."/>
        </authorList>
    </citation>
    <scope>NUCLEOTIDE SEQUENCE [LARGE SCALE GENOMIC DNA]</scope>
    <source>
        <strain evidence="3 4">MG-N-17</strain>
    </source>
</reference>
<sequence>MKFLAALLLTLTFLLTHAGWAAEESPADTKLRTDIPLGGNLKPNPKVPTFVVVGHGARILVSKDDGKTWQQTFFSAPGADHGPWATKTVTYDDGVFFVAAGWGGPTIYLASNDAIKWQHLTHGNAKLPESKGDPRVMPGTWGLAAGKGALVAAGYMTMTTTANLGETFDTFSMWGAFKDDTRGFKLVTHHVDPVFVSEASGRFLALGTNRGKDGPKFGHLFSSDDLGKTWQWLAPKGLDASTGRGTLLCNGHLLVMTDADSANTWTSSDGGETWDGPHPTGTKRAVLSVVRGDFWLCGKPSRSSSDGKTWTDLPAAVSPGQVIASDTGTLISIAPQRFNILRSTDGGKSWNEVHTYTPPDIKGGAQGLRDGAFGLVSP</sequence>
<dbReference type="Pfam" id="PF25852">
    <property type="entry name" value="DUF6242_C"/>
    <property type="match status" value="1"/>
</dbReference>